<feature type="transmembrane region" description="Helical" evidence="2">
    <location>
        <begin position="514"/>
        <end position="534"/>
    </location>
</feature>
<feature type="transmembrane region" description="Helical" evidence="2">
    <location>
        <begin position="444"/>
        <end position="462"/>
    </location>
</feature>
<reference evidence="3" key="1">
    <citation type="submission" date="2022-10" db="EMBL/GenBank/DDBJ databases">
        <title>The WGS of Solirubrobacter sp. CPCC 204708.</title>
        <authorList>
            <person name="Jiang Z."/>
        </authorList>
    </citation>
    <scope>NUCLEOTIDE SEQUENCE</scope>
    <source>
        <strain evidence="3">CPCC 204708</strain>
    </source>
</reference>
<keyword evidence="2" id="KW-0812">Transmembrane</keyword>
<evidence type="ECO:0000256" key="1">
    <source>
        <dbReference type="SAM" id="MobiDB-lite"/>
    </source>
</evidence>
<keyword evidence="2" id="KW-1133">Transmembrane helix</keyword>
<feature type="transmembrane region" description="Helical" evidence="2">
    <location>
        <begin position="187"/>
        <end position="206"/>
    </location>
</feature>
<accession>A0ABT4RTK1</accession>
<feature type="transmembrane region" description="Helical" evidence="2">
    <location>
        <begin position="263"/>
        <end position="282"/>
    </location>
</feature>
<feature type="transmembrane region" description="Helical" evidence="2">
    <location>
        <begin position="491"/>
        <end position="507"/>
    </location>
</feature>
<feature type="transmembrane region" description="Helical" evidence="2">
    <location>
        <begin position="31"/>
        <end position="52"/>
    </location>
</feature>
<dbReference type="PANTHER" id="PTHR38434:SF1">
    <property type="entry name" value="BLL2549 PROTEIN"/>
    <property type="match status" value="1"/>
</dbReference>
<dbReference type="InterPro" id="IPR019286">
    <property type="entry name" value="DUF2339_TM"/>
</dbReference>
<feature type="transmembrane region" description="Helical" evidence="2">
    <location>
        <begin position="289"/>
        <end position="306"/>
    </location>
</feature>
<feature type="transmembrane region" description="Helical" evidence="2">
    <location>
        <begin position="64"/>
        <end position="80"/>
    </location>
</feature>
<feature type="transmembrane region" description="Helical" evidence="2">
    <location>
        <begin position="412"/>
        <end position="432"/>
    </location>
</feature>
<feature type="transmembrane region" description="Helical" evidence="2">
    <location>
        <begin position="239"/>
        <end position="257"/>
    </location>
</feature>
<organism evidence="3 4">
    <name type="scientific">Solirubrobacter deserti</name>
    <dbReference type="NCBI Taxonomy" id="2282478"/>
    <lineage>
        <taxon>Bacteria</taxon>
        <taxon>Bacillati</taxon>
        <taxon>Actinomycetota</taxon>
        <taxon>Thermoleophilia</taxon>
        <taxon>Solirubrobacterales</taxon>
        <taxon>Solirubrobacteraceae</taxon>
        <taxon>Solirubrobacter</taxon>
    </lineage>
</organism>
<feature type="transmembrane region" description="Helical" evidence="2">
    <location>
        <begin position="639"/>
        <end position="659"/>
    </location>
</feature>
<keyword evidence="2" id="KW-0472">Membrane</keyword>
<feature type="transmembrane region" description="Helical" evidence="2">
    <location>
        <begin position="312"/>
        <end position="331"/>
    </location>
</feature>
<feature type="transmembrane region" description="Helical" evidence="2">
    <location>
        <begin position="563"/>
        <end position="582"/>
    </location>
</feature>
<feature type="region of interest" description="Disordered" evidence="1">
    <location>
        <begin position="352"/>
        <end position="372"/>
    </location>
</feature>
<dbReference type="RefSeq" id="WP_270006823.1">
    <property type="nucleotide sequence ID" value="NZ_JAPCID010000069.1"/>
</dbReference>
<keyword evidence="4" id="KW-1185">Reference proteome</keyword>
<protein>
    <submittedName>
        <fullName evidence="3">DUF2339 domain-containing protein</fullName>
    </submittedName>
</protein>
<dbReference type="Pfam" id="PF10101">
    <property type="entry name" value="DUF2339"/>
    <property type="match status" value="1"/>
</dbReference>
<evidence type="ECO:0000256" key="2">
    <source>
        <dbReference type="SAM" id="Phobius"/>
    </source>
</evidence>
<comment type="caution">
    <text evidence="3">The sequence shown here is derived from an EMBL/GenBank/DDBJ whole genome shotgun (WGS) entry which is preliminary data.</text>
</comment>
<sequence length="668" mass="67694">MPNPPTPIRPPVAAPAARPKRDLEDVLGGSVLAWLGGIAVLAGLAFLLTIAISRGWLGEGARTVLAGLLSTGLLGAGIWLREHKDRTEAALAAAGVGIAGLFGTLVMAGAVYELIPVEIAQTLAFGVGATATTLGVRWKATPIGWLGLLGALWSPAALGALDDGGILFLAIAYAAGVRLVVWQRWTLLGWAAFATVTLQWWAWLWIESPSHGSTAFVLATFGALSVALALGLDARVKDIRAQPAALLVLNAALLALGLADADWWFVALAAAHAVVGLVALRIPRVSRATALVALGIGVGLADLALVELTDGLPVILGWAGPILAFAALLGARRRPAAAEALIASFRGAATPAADEPAGEPADTAADTAGTAASTGGTAAGAAAGATRGLAPRHALVARACDALFGRPHDADWYFAALGLVAQLVLALGHLLATEAPLEALAGGAPTSEALVAVGTIGAIAFLAARLSGVIVLDVLALTALAQFTGLVLEGLPLTLALAVQAALVALLDKRASLAFAALAAGHALVVLAPPTALIDGLEHPFQAAAALAAVTAALSATREGRRAIPLALLYLASVEVVTLGGAHHTGQTLLSVLWALTGVGALIFGLVSDDRTTRLAGLGLIALTAAKVFTYDLSELDSLARVASFIVFGLLLLLGAFAWQRVRPRSLL</sequence>
<feature type="transmembrane region" description="Helical" evidence="2">
    <location>
        <begin position="588"/>
        <end position="608"/>
    </location>
</feature>
<dbReference type="Proteomes" id="UP001147700">
    <property type="component" value="Unassembled WGS sequence"/>
</dbReference>
<evidence type="ECO:0000313" key="3">
    <source>
        <dbReference type="EMBL" id="MDA0141914.1"/>
    </source>
</evidence>
<feature type="transmembrane region" description="Helical" evidence="2">
    <location>
        <begin position="122"/>
        <end position="140"/>
    </location>
</feature>
<evidence type="ECO:0000313" key="4">
    <source>
        <dbReference type="Proteomes" id="UP001147700"/>
    </source>
</evidence>
<dbReference type="EMBL" id="JAPCID010000069">
    <property type="protein sequence ID" value="MDA0141914.1"/>
    <property type="molecule type" value="Genomic_DNA"/>
</dbReference>
<gene>
    <name evidence="3" type="ORF">OJ962_30780</name>
</gene>
<feature type="transmembrane region" description="Helical" evidence="2">
    <location>
        <begin position="92"/>
        <end position="115"/>
    </location>
</feature>
<name>A0ABT4RTK1_9ACTN</name>
<dbReference type="PANTHER" id="PTHR38434">
    <property type="entry name" value="BLL2549 PROTEIN"/>
    <property type="match status" value="1"/>
</dbReference>
<feature type="transmembrane region" description="Helical" evidence="2">
    <location>
        <begin position="615"/>
        <end position="633"/>
    </location>
</feature>
<proteinExistence type="predicted"/>
<feature type="transmembrane region" description="Helical" evidence="2">
    <location>
        <begin position="212"/>
        <end position="232"/>
    </location>
</feature>